<evidence type="ECO:0000313" key="3">
    <source>
        <dbReference type="Proteomes" id="UP000317421"/>
    </source>
</evidence>
<keyword evidence="1" id="KW-1133">Transmembrane helix</keyword>
<feature type="transmembrane region" description="Helical" evidence="1">
    <location>
        <begin position="12"/>
        <end position="37"/>
    </location>
</feature>
<dbReference type="AlphaFoldDB" id="A0A5C6AEL9"/>
<name>A0A5C6AEL9_9BACT</name>
<gene>
    <name evidence="2" type="ORF">Pla108_20240</name>
</gene>
<comment type="caution">
    <text evidence="2">The sequence shown here is derived from an EMBL/GenBank/DDBJ whole genome shotgun (WGS) entry which is preliminary data.</text>
</comment>
<sequence length="172" mass="18355">MRRRRLQPEARRGVTLLEVMTAATLAATMMTASFVVLRSSYAAWTAHEADLDRAGNATAVLRHLVQNVRQCAGVVAITAPSDDSGSLTVVLADGATWRWDHSGTSITLSINGGASQPLAEDIQQLTFTGYEADGLTPTTEPNDVQAVHASVTTQLPAGGARTVSSYTWVRSW</sequence>
<dbReference type="RefSeq" id="WP_146444764.1">
    <property type="nucleotide sequence ID" value="NZ_SJPR01000002.1"/>
</dbReference>
<dbReference type="OrthoDB" id="290698at2"/>
<keyword evidence="1" id="KW-0812">Transmembrane</keyword>
<protein>
    <recommendedName>
        <fullName evidence="4">Prepilin-type N-terminal cleavage/methylation domain-containing protein</fullName>
    </recommendedName>
</protein>
<evidence type="ECO:0000256" key="1">
    <source>
        <dbReference type="SAM" id="Phobius"/>
    </source>
</evidence>
<accession>A0A5C6AEL9</accession>
<dbReference type="InterPro" id="IPR012902">
    <property type="entry name" value="N_methyl_site"/>
</dbReference>
<reference evidence="2 3" key="1">
    <citation type="submission" date="2019-02" db="EMBL/GenBank/DDBJ databases">
        <title>Deep-cultivation of Planctomycetes and their phenomic and genomic characterization uncovers novel biology.</title>
        <authorList>
            <person name="Wiegand S."/>
            <person name="Jogler M."/>
            <person name="Boedeker C."/>
            <person name="Pinto D."/>
            <person name="Vollmers J."/>
            <person name="Rivas-Marin E."/>
            <person name="Kohn T."/>
            <person name="Peeters S.H."/>
            <person name="Heuer A."/>
            <person name="Rast P."/>
            <person name="Oberbeckmann S."/>
            <person name="Bunk B."/>
            <person name="Jeske O."/>
            <person name="Meyerdierks A."/>
            <person name="Storesund J.E."/>
            <person name="Kallscheuer N."/>
            <person name="Luecker S."/>
            <person name="Lage O.M."/>
            <person name="Pohl T."/>
            <person name="Merkel B.J."/>
            <person name="Hornburger P."/>
            <person name="Mueller R.-W."/>
            <person name="Bruemmer F."/>
            <person name="Labrenz M."/>
            <person name="Spormann A.M."/>
            <person name="Op Den Camp H."/>
            <person name="Overmann J."/>
            <person name="Amann R."/>
            <person name="Jetten M.S.M."/>
            <person name="Mascher T."/>
            <person name="Medema M.H."/>
            <person name="Devos D.P."/>
            <person name="Kaster A.-K."/>
            <person name="Ovreas L."/>
            <person name="Rohde M."/>
            <person name="Galperin M.Y."/>
            <person name="Jogler C."/>
        </authorList>
    </citation>
    <scope>NUCLEOTIDE SEQUENCE [LARGE SCALE GENOMIC DNA]</scope>
    <source>
        <strain evidence="2 3">Pla108</strain>
    </source>
</reference>
<evidence type="ECO:0008006" key="4">
    <source>
        <dbReference type="Google" id="ProtNLM"/>
    </source>
</evidence>
<dbReference type="EMBL" id="SJPR01000002">
    <property type="protein sequence ID" value="TWT97870.1"/>
    <property type="molecule type" value="Genomic_DNA"/>
</dbReference>
<proteinExistence type="predicted"/>
<keyword evidence="3" id="KW-1185">Reference proteome</keyword>
<keyword evidence="1" id="KW-0472">Membrane</keyword>
<dbReference type="PROSITE" id="PS00409">
    <property type="entry name" value="PROKAR_NTER_METHYL"/>
    <property type="match status" value="1"/>
</dbReference>
<evidence type="ECO:0000313" key="2">
    <source>
        <dbReference type="EMBL" id="TWT97870.1"/>
    </source>
</evidence>
<organism evidence="2 3">
    <name type="scientific">Botrimarina colliarenosi</name>
    <dbReference type="NCBI Taxonomy" id="2528001"/>
    <lineage>
        <taxon>Bacteria</taxon>
        <taxon>Pseudomonadati</taxon>
        <taxon>Planctomycetota</taxon>
        <taxon>Planctomycetia</taxon>
        <taxon>Pirellulales</taxon>
        <taxon>Lacipirellulaceae</taxon>
        <taxon>Botrimarina</taxon>
    </lineage>
</organism>
<dbReference type="Proteomes" id="UP000317421">
    <property type="component" value="Unassembled WGS sequence"/>
</dbReference>